<evidence type="ECO:0000313" key="9">
    <source>
        <dbReference type="EnsemblFungi" id="CEF86320"/>
    </source>
</evidence>
<dbReference type="KEGG" id="fgr:FGSG_11161"/>
<dbReference type="AlphaFoldDB" id="I1S301"/>
<reference evidence="9" key="3">
    <citation type="submission" date="2017-01" db="UniProtKB">
        <authorList>
            <consortium name="EnsemblFungi"/>
        </authorList>
    </citation>
    <scope>IDENTIFICATION</scope>
    <source>
        <strain evidence="9">PH-1 / ATCC MYA-4620 / FGSC 9075 / NRRL 31084</strain>
    </source>
</reference>
<sequence length="364" mass="40633">MILAYRRCTLVLGLLLLLQLTQAKEPVSPAGHLASFTSPNHASTKYWATTHDIDKTTTHYAAIKNIFATWPDYRRICTSQTTYKHLKVVIDRSQPFFVVFTAMCFLANGTGLDIWHVQDEDITACYKIILVAEYMYAITLTLTKLSILAFFLRIFPDHNFRRMVHGTVAFIIVMSATFLVLFMLQSVPMKVSWEGWKEKNPKGVLLSTNAIATSHGAINVALDVWMLILPMTQLWKIGIKPKKKIGIMSMFGAGALCVTPFMSAAKASIVNIPVADTVDTVIWSMVETSIGMIVACMPGARQFVRDILSRVRRGKSTGANDKGGVFIDRPLATIVMTRQDTEIETDHSFSSTIVKANARMETDR</sequence>
<keyword evidence="3 6" id="KW-1133">Transmembrane helix</keyword>
<protein>
    <recommendedName>
        <fullName evidence="8">Rhodopsin domain-containing protein</fullName>
    </recommendedName>
</protein>
<evidence type="ECO:0000256" key="1">
    <source>
        <dbReference type="ARBA" id="ARBA00004141"/>
    </source>
</evidence>
<dbReference type="HOGENOM" id="CLU_028200_6_0_1"/>
<feature type="domain" description="Rhodopsin" evidence="8">
    <location>
        <begin position="96"/>
        <end position="305"/>
    </location>
</feature>
<comment type="subcellular location">
    <subcellularLocation>
        <location evidence="1">Membrane</location>
        <topology evidence="1">Multi-pass membrane protein</topology>
    </subcellularLocation>
</comment>
<dbReference type="EnsemblFungi" id="CEF86320">
    <property type="protein sequence ID" value="CEF86320"/>
    <property type="gene ID" value="FGRRES_11161"/>
</dbReference>
<dbReference type="InterPro" id="IPR052337">
    <property type="entry name" value="SAT4-like"/>
</dbReference>
<dbReference type="InterPro" id="IPR049326">
    <property type="entry name" value="Rhodopsin_dom_fungi"/>
</dbReference>
<dbReference type="PANTHER" id="PTHR33048:SF143">
    <property type="entry name" value="EXTRACELLULAR MEMBRANE PROTEIN CFEM DOMAIN-CONTAINING PROTEIN-RELATED"/>
    <property type="match status" value="1"/>
</dbReference>
<dbReference type="PANTHER" id="PTHR33048">
    <property type="entry name" value="PTH11-LIKE INTEGRAL MEMBRANE PROTEIN (AFU_ORTHOLOGUE AFUA_5G11245)"/>
    <property type="match status" value="1"/>
</dbReference>
<reference evidence="9" key="1">
    <citation type="journal article" date="2007" name="Science">
        <title>The Fusarium graminearum genome reveals a link between localized polymorphism and pathogen specialization.</title>
        <authorList>
            <person name="Cuomo C.A."/>
            <person name="Gueldener U."/>
            <person name="Xu J.-R."/>
            <person name="Trail F."/>
            <person name="Turgeon B.G."/>
            <person name="Di Pietro A."/>
            <person name="Walton J.D."/>
            <person name="Ma L.-J."/>
            <person name="Baker S.E."/>
            <person name="Rep M."/>
            <person name="Adam G."/>
            <person name="Antoniw J."/>
            <person name="Baldwin T."/>
            <person name="Calvo S.E."/>
            <person name="Chang Y.-L."/>
            <person name="DeCaprio D."/>
            <person name="Gale L.R."/>
            <person name="Gnerre S."/>
            <person name="Goswami R.S."/>
            <person name="Hammond-Kosack K."/>
            <person name="Harris L.J."/>
            <person name="Hilburn K."/>
            <person name="Kennell J.C."/>
            <person name="Kroken S."/>
            <person name="Magnuson J.K."/>
            <person name="Mannhaupt G."/>
            <person name="Mauceli E.W."/>
            <person name="Mewes H.-W."/>
            <person name="Mitterbauer R."/>
            <person name="Muehlbauer G."/>
            <person name="Muensterkoetter M."/>
            <person name="Nelson D."/>
            <person name="O'Donnell K."/>
            <person name="Ouellet T."/>
            <person name="Qi W."/>
            <person name="Quesneville H."/>
            <person name="Roncero M.I.G."/>
            <person name="Seong K.-Y."/>
            <person name="Tetko I.V."/>
            <person name="Urban M."/>
            <person name="Waalwijk C."/>
            <person name="Ward T.J."/>
            <person name="Yao J."/>
            <person name="Birren B.W."/>
            <person name="Kistler H.C."/>
        </authorList>
    </citation>
    <scope>NUCLEOTIDE SEQUENCE [LARGE SCALE GENOMIC DNA]</scope>
    <source>
        <strain evidence="9">PH-1 / ATCC MYA-4620 / FGSC 9075 / NRRL 31084</strain>
    </source>
</reference>
<evidence type="ECO:0000256" key="2">
    <source>
        <dbReference type="ARBA" id="ARBA00022692"/>
    </source>
</evidence>
<evidence type="ECO:0000256" key="3">
    <source>
        <dbReference type="ARBA" id="ARBA00022989"/>
    </source>
</evidence>
<keyword evidence="2 6" id="KW-0812">Transmembrane</keyword>
<feature type="transmembrane region" description="Helical" evidence="6">
    <location>
        <begin position="134"/>
        <end position="152"/>
    </location>
</feature>
<evidence type="ECO:0000259" key="8">
    <source>
        <dbReference type="Pfam" id="PF20684"/>
    </source>
</evidence>
<feature type="transmembrane region" description="Helical" evidence="6">
    <location>
        <begin position="204"/>
        <end position="229"/>
    </location>
</feature>
<dbReference type="RefSeq" id="XP_011325186.1">
    <property type="nucleotide sequence ID" value="XM_011326884.1"/>
</dbReference>
<feature type="transmembrane region" description="Helical" evidence="6">
    <location>
        <begin position="281"/>
        <end position="300"/>
    </location>
</feature>
<proteinExistence type="inferred from homology"/>
<accession>A0A098DWT5</accession>
<dbReference type="EMBL" id="HG970334">
    <property type="status" value="NOT_ANNOTATED_CDS"/>
    <property type="molecule type" value="Genomic_DNA"/>
</dbReference>
<evidence type="ECO:0000256" key="5">
    <source>
        <dbReference type="ARBA" id="ARBA00038359"/>
    </source>
</evidence>
<feature type="transmembrane region" description="Helical" evidence="6">
    <location>
        <begin position="164"/>
        <end position="184"/>
    </location>
</feature>
<accession>I1S301</accession>
<feature type="transmembrane region" description="Helical" evidence="6">
    <location>
        <begin position="250"/>
        <end position="269"/>
    </location>
</feature>
<reference evidence="9" key="2">
    <citation type="journal article" date="2010" name="Nature">
        <title>Comparative genomics reveals mobile pathogenicity chromosomes in Fusarium.</title>
        <authorList>
            <person name="Ma L.J."/>
            <person name="van der Does H.C."/>
            <person name="Borkovich K.A."/>
            <person name="Coleman J.J."/>
            <person name="Daboussi M.J."/>
            <person name="Di Pietro A."/>
            <person name="Dufresne M."/>
            <person name="Freitag M."/>
            <person name="Grabherr M."/>
            <person name="Henrissat B."/>
            <person name="Houterman P.M."/>
            <person name="Kang S."/>
            <person name="Shim W.B."/>
            <person name="Woloshuk C."/>
            <person name="Xie X."/>
            <person name="Xu J.R."/>
            <person name="Antoniw J."/>
            <person name="Baker S.E."/>
            <person name="Bluhm B.H."/>
            <person name="Breakspear A."/>
            <person name="Brown D.W."/>
            <person name="Butchko R.A."/>
            <person name="Chapman S."/>
            <person name="Coulson R."/>
            <person name="Coutinho P.M."/>
            <person name="Danchin E.G."/>
            <person name="Diener A."/>
            <person name="Gale L.R."/>
            <person name="Gardiner D.M."/>
            <person name="Goff S."/>
            <person name="Hammond-Kosack K.E."/>
            <person name="Hilburn K."/>
            <person name="Hua-Van A."/>
            <person name="Jonkers W."/>
            <person name="Kazan K."/>
            <person name="Kodira C.D."/>
            <person name="Koehrsen M."/>
            <person name="Kumar L."/>
            <person name="Lee Y.H."/>
            <person name="Li L."/>
            <person name="Manners J.M."/>
            <person name="Miranda-Saavedra D."/>
            <person name="Mukherjee M."/>
            <person name="Park G."/>
            <person name="Park J."/>
            <person name="Park S.Y."/>
            <person name="Proctor R.H."/>
            <person name="Regev A."/>
            <person name="Ruiz-Roldan M.C."/>
            <person name="Sain D."/>
            <person name="Sakthikumar S."/>
            <person name="Sykes S."/>
            <person name="Schwartz D.C."/>
            <person name="Turgeon B.G."/>
            <person name="Wapinski I."/>
            <person name="Yoder O."/>
            <person name="Young S."/>
            <person name="Zeng Q."/>
            <person name="Zhou S."/>
            <person name="Galagan J."/>
            <person name="Cuomo C.A."/>
            <person name="Kistler H.C."/>
            <person name="Rep M."/>
        </authorList>
    </citation>
    <scope>GENOME REANNOTATION</scope>
    <source>
        <strain evidence="9">PH-1 / ATCC MYA-4620 / FGSC 9075 / NRRL 31084</strain>
    </source>
</reference>
<evidence type="ECO:0000256" key="4">
    <source>
        <dbReference type="ARBA" id="ARBA00023136"/>
    </source>
</evidence>
<organism evidence="9">
    <name type="scientific">Gibberella zeae (strain ATCC MYA-4620 / CBS 123657 / FGSC 9075 / NRRL 31084 / PH-1)</name>
    <name type="common">Wheat head blight fungus</name>
    <name type="synonym">Fusarium graminearum</name>
    <dbReference type="NCBI Taxonomy" id="229533"/>
    <lineage>
        <taxon>Eukaryota</taxon>
        <taxon>Fungi</taxon>
        <taxon>Dikarya</taxon>
        <taxon>Ascomycota</taxon>
        <taxon>Pezizomycotina</taxon>
        <taxon>Sordariomycetes</taxon>
        <taxon>Hypocreomycetidae</taxon>
        <taxon>Hypocreales</taxon>
        <taxon>Nectriaceae</taxon>
        <taxon>Fusarium</taxon>
    </lineage>
</organism>
<feature type="chain" id="PRO_5010314123" description="Rhodopsin domain-containing protein" evidence="7">
    <location>
        <begin position="24"/>
        <end position="364"/>
    </location>
</feature>
<feature type="signal peptide" evidence="7">
    <location>
        <begin position="1"/>
        <end position="23"/>
    </location>
</feature>
<evidence type="ECO:0000256" key="7">
    <source>
        <dbReference type="SAM" id="SignalP"/>
    </source>
</evidence>
<keyword evidence="7" id="KW-0732">Signal</keyword>
<dbReference type="GO" id="GO:0016020">
    <property type="term" value="C:membrane"/>
    <property type="evidence" value="ECO:0007669"/>
    <property type="project" value="UniProtKB-SubCell"/>
</dbReference>
<dbReference type="Pfam" id="PF20684">
    <property type="entry name" value="Fung_rhodopsin"/>
    <property type="match status" value="1"/>
</dbReference>
<keyword evidence="4 6" id="KW-0472">Membrane</keyword>
<evidence type="ECO:0000256" key="6">
    <source>
        <dbReference type="SAM" id="Phobius"/>
    </source>
</evidence>
<gene>
    <name evidence="9" type="primary">FG11161.1</name>
</gene>
<comment type="similarity">
    <text evidence="5">Belongs to the SAT4 family.</text>
</comment>
<name>I1S301_GIBZE</name>
<dbReference type="OrthoDB" id="2496787at2759"/>